<evidence type="ECO:0000313" key="2">
    <source>
        <dbReference type="EMBL" id="TQM77660.1"/>
    </source>
</evidence>
<dbReference type="Pfam" id="PF17648">
    <property type="entry name" value="Luciferase"/>
    <property type="match status" value="1"/>
</dbReference>
<protein>
    <recommendedName>
        <fullName evidence="1">Luciferase domain-containing protein</fullName>
    </recommendedName>
</protein>
<proteinExistence type="predicted"/>
<dbReference type="InterPro" id="IPR040841">
    <property type="entry name" value="Luciferase_dom"/>
</dbReference>
<dbReference type="EMBL" id="VFPQ01000001">
    <property type="protein sequence ID" value="TQM77660.1"/>
    <property type="molecule type" value="Genomic_DNA"/>
</dbReference>
<organism evidence="2 3">
    <name type="scientific">Thermopolyspora flexuosa</name>
    <dbReference type="NCBI Taxonomy" id="103836"/>
    <lineage>
        <taxon>Bacteria</taxon>
        <taxon>Bacillati</taxon>
        <taxon>Actinomycetota</taxon>
        <taxon>Actinomycetes</taxon>
        <taxon>Streptosporangiales</taxon>
        <taxon>Streptosporangiaceae</taxon>
        <taxon>Thermopolyspora</taxon>
    </lineage>
</organism>
<sequence>MATPIRSPRNRMAPYVEQAIANLREWPDVRMREAGEDEVVFTAGGTPVVRLTRDGLAALHLTRPVIERLSGSLCASGLFLSLAEEGWVAMRVQTAADFDLLLALVSLAIKANM</sequence>
<evidence type="ECO:0000259" key="1">
    <source>
        <dbReference type="Pfam" id="PF17648"/>
    </source>
</evidence>
<dbReference type="Proteomes" id="UP000319213">
    <property type="component" value="Unassembled WGS sequence"/>
</dbReference>
<reference evidence="2 3" key="1">
    <citation type="submission" date="2019-06" db="EMBL/GenBank/DDBJ databases">
        <title>Sequencing the genomes of 1000 actinobacteria strains.</title>
        <authorList>
            <person name="Klenk H.-P."/>
        </authorList>
    </citation>
    <scope>NUCLEOTIDE SEQUENCE [LARGE SCALE GENOMIC DNA]</scope>
    <source>
        <strain evidence="2 3">DSM 43186</strain>
    </source>
</reference>
<dbReference type="AlphaFoldDB" id="A0A543J4A1"/>
<comment type="caution">
    <text evidence="2">The sequence shown here is derived from an EMBL/GenBank/DDBJ whole genome shotgun (WGS) entry which is preliminary data.</text>
</comment>
<feature type="domain" description="Luciferase" evidence="1">
    <location>
        <begin position="46"/>
        <end position="108"/>
    </location>
</feature>
<name>A0A543J4A1_9ACTN</name>
<evidence type="ECO:0000313" key="3">
    <source>
        <dbReference type="Proteomes" id="UP000319213"/>
    </source>
</evidence>
<accession>A0A543J4A1</accession>
<gene>
    <name evidence="2" type="ORF">FHX40_4431</name>
</gene>
<keyword evidence="3" id="KW-1185">Reference proteome</keyword>